<dbReference type="SUPFAM" id="SSF51679">
    <property type="entry name" value="Bacterial luciferase-like"/>
    <property type="match status" value="1"/>
</dbReference>
<keyword evidence="4 6" id="KW-0503">Monooxygenase</keyword>
<dbReference type="InterPro" id="IPR011251">
    <property type="entry name" value="Luciferase-like_dom"/>
</dbReference>
<dbReference type="GO" id="GO:0046306">
    <property type="term" value="P:alkanesulfonate catabolic process"/>
    <property type="evidence" value="ECO:0007669"/>
    <property type="project" value="TreeGrafter"/>
</dbReference>
<gene>
    <name evidence="6" type="ORF">BDK89_0260</name>
</gene>
<evidence type="ECO:0000259" key="5">
    <source>
        <dbReference type="Pfam" id="PF00296"/>
    </source>
</evidence>
<dbReference type="Proteomes" id="UP000294558">
    <property type="component" value="Unassembled WGS sequence"/>
</dbReference>
<dbReference type="Gene3D" id="3.20.20.30">
    <property type="entry name" value="Luciferase-like domain"/>
    <property type="match status" value="1"/>
</dbReference>
<dbReference type="PANTHER" id="PTHR42847">
    <property type="entry name" value="ALKANESULFONATE MONOOXYGENASE"/>
    <property type="match status" value="1"/>
</dbReference>
<sequence>MGVKHGISLPPFGELSDPVVVADLAVRAEQAGWDGVFVWDHVMRPADETEVIGSPTVSLAAIAQATSRVRFGAMVTPITRRRPQVFARETVSLDRLSGGRLIVGLGLGVDRGGELSAFGEVDEPREMGRRLDAGVEFLLGAWSGEYFSREEEPFAHGEVRFLPTPFQQPHPPIWFAARGTGKPVRRAARFGQGLDLIGLDRDGVDEAAAIVREHRGSLDGFDFVCPVDPGSDGAQWADSPVTWCMHEFASPPDVALVERVVADGPG</sequence>
<dbReference type="AlphaFoldDB" id="A0A4R7HV74"/>
<keyword evidence="3" id="KW-0560">Oxidoreductase</keyword>
<evidence type="ECO:0000256" key="1">
    <source>
        <dbReference type="ARBA" id="ARBA00022630"/>
    </source>
</evidence>
<keyword evidence="1" id="KW-0285">Flavoprotein</keyword>
<evidence type="ECO:0000256" key="2">
    <source>
        <dbReference type="ARBA" id="ARBA00022643"/>
    </source>
</evidence>
<feature type="domain" description="Luciferase-like" evidence="5">
    <location>
        <begin position="21"/>
        <end position="225"/>
    </location>
</feature>
<accession>A0A4R7HV74</accession>
<proteinExistence type="predicted"/>
<keyword evidence="7" id="KW-1185">Reference proteome</keyword>
<comment type="caution">
    <text evidence="6">The sequence shown here is derived from an EMBL/GenBank/DDBJ whole genome shotgun (WGS) entry which is preliminary data.</text>
</comment>
<dbReference type="InterPro" id="IPR050172">
    <property type="entry name" value="SsuD_RutA_monooxygenase"/>
</dbReference>
<evidence type="ECO:0000313" key="6">
    <source>
        <dbReference type="EMBL" id="TDT14705.1"/>
    </source>
</evidence>
<organism evidence="6 7">
    <name type="scientific">Ilumatobacter fluminis</name>
    <dbReference type="NCBI Taxonomy" id="467091"/>
    <lineage>
        <taxon>Bacteria</taxon>
        <taxon>Bacillati</taxon>
        <taxon>Actinomycetota</taxon>
        <taxon>Acidimicrobiia</taxon>
        <taxon>Acidimicrobiales</taxon>
        <taxon>Ilumatobacteraceae</taxon>
        <taxon>Ilumatobacter</taxon>
    </lineage>
</organism>
<dbReference type="EMBL" id="SOAU01000001">
    <property type="protein sequence ID" value="TDT14705.1"/>
    <property type="molecule type" value="Genomic_DNA"/>
</dbReference>
<evidence type="ECO:0000313" key="7">
    <source>
        <dbReference type="Proteomes" id="UP000294558"/>
    </source>
</evidence>
<dbReference type="PANTHER" id="PTHR42847:SF4">
    <property type="entry name" value="ALKANESULFONATE MONOOXYGENASE-RELATED"/>
    <property type="match status" value="1"/>
</dbReference>
<keyword evidence="2" id="KW-0288">FMN</keyword>
<dbReference type="GO" id="GO:0008726">
    <property type="term" value="F:alkanesulfonate monooxygenase activity"/>
    <property type="evidence" value="ECO:0007669"/>
    <property type="project" value="TreeGrafter"/>
</dbReference>
<reference evidence="6 7" key="1">
    <citation type="submission" date="2019-03" db="EMBL/GenBank/DDBJ databases">
        <title>Sequencing the genomes of 1000 actinobacteria strains.</title>
        <authorList>
            <person name="Klenk H.-P."/>
        </authorList>
    </citation>
    <scope>NUCLEOTIDE SEQUENCE [LARGE SCALE GENOMIC DNA]</scope>
    <source>
        <strain evidence="6 7">DSM 18936</strain>
    </source>
</reference>
<protein>
    <submittedName>
        <fullName evidence="6">Luciferase-like monooxygenase</fullName>
    </submittedName>
</protein>
<evidence type="ECO:0000256" key="3">
    <source>
        <dbReference type="ARBA" id="ARBA00023002"/>
    </source>
</evidence>
<evidence type="ECO:0000256" key="4">
    <source>
        <dbReference type="ARBA" id="ARBA00023033"/>
    </source>
</evidence>
<dbReference type="Pfam" id="PF00296">
    <property type="entry name" value="Bac_luciferase"/>
    <property type="match status" value="1"/>
</dbReference>
<name>A0A4R7HV74_9ACTN</name>
<dbReference type="InterPro" id="IPR036661">
    <property type="entry name" value="Luciferase-like_sf"/>
</dbReference>